<keyword evidence="3" id="KW-1185">Reference proteome</keyword>
<dbReference type="GO" id="GO:0008832">
    <property type="term" value="F:dGTPase activity"/>
    <property type="evidence" value="ECO:0007669"/>
    <property type="project" value="TreeGrafter"/>
</dbReference>
<dbReference type="GO" id="GO:0006203">
    <property type="term" value="P:dGTP catabolic process"/>
    <property type="evidence" value="ECO:0007669"/>
    <property type="project" value="TreeGrafter"/>
</dbReference>
<dbReference type="CDD" id="cd00077">
    <property type="entry name" value="HDc"/>
    <property type="match status" value="1"/>
</dbReference>
<evidence type="ECO:0000313" key="2">
    <source>
        <dbReference type="EMBL" id="QTD53148.1"/>
    </source>
</evidence>
<dbReference type="PANTHER" id="PTHR11373">
    <property type="entry name" value="DEOXYNUCLEOSIDE TRIPHOSPHATE TRIPHOSPHOHYDROLASE"/>
    <property type="match status" value="1"/>
</dbReference>
<dbReference type="Pfam" id="PF01966">
    <property type="entry name" value="HD"/>
    <property type="match status" value="1"/>
</dbReference>
<protein>
    <submittedName>
        <fullName evidence="2">HD domain-containing protein</fullName>
    </submittedName>
</protein>
<reference evidence="2" key="1">
    <citation type="submission" date="2021-03" db="EMBL/GenBank/DDBJ databases">
        <title>Acanthopleuribacteraceae sp. M133.</title>
        <authorList>
            <person name="Wang G."/>
        </authorList>
    </citation>
    <scope>NUCLEOTIDE SEQUENCE</scope>
    <source>
        <strain evidence="2">M133</strain>
    </source>
</reference>
<dbReference type="PANTHER" id="PTHR11373:SF4">
    <property type="entry name" value="DEOXYNUCLEOSIDE TRIPHOSPHATE TRIPHOSPHOHYDROLASE SAMHD1"/>
    <property type="match status" value="1"/>
</dbReference>
<dbReference type="RefSeq" id="WP_237383247.1">
    <property type="nucleotide sequence ID" value="NZ_CP071793.1"/>
</dbReference>
<dbReference type="InterPro" id="IPR006674">
    <property type="entry name" value="HD_domain"/>
</dbReference>
<accession>A0A8A4TVE8</accession>
<dbReference type="SUPFAM" id="SSF109604">
    <property type="entry name" value="HD-domain/PDEase-like"/>
    <property type="match status" value="1"/>
</dbReference>
<name>A0A8A4TVE8_SULCO</name>
<dbReference type="Gene3D" id="1.10.3210.10">
    <property type="entry name" value="Hypothetical protein af1432"/>
    <property type="match status" value="1"/>
</dbReference>
<evidence type="ECO:0000259" key="1">
    <source>
        <dbReference type="SMART" id="SM00471"/>
    </source>
</evidence>
<proteinExistence type="predicted"/>
<sequence length="444" mass="51489">MSSGRLLQQIPEFSATGGIRLAPGNASIPVTKRLLKIIDSPALQRLRRIRQLSLADRVYPSATHTRFAHALGVYGNILDYLRKLDRFPEFFRAFEEKDYLAIMLAGLLHDLGHYPCSHQLDHLEEFPEHELLTIGLLKGELVLDGVNLGELIWDEFRVEPDHIAALLGPARDLPPRLQLLKQIIDSPLDADKCDYLARDSFFCGIDHGSNFDRERFIANLTPSYDGRYLCIHEKGLVSAERFQLARYWMYRSVYWSHTVRSFITMLSTACRYLEPGAVETGEDWWQRLLAFNDHNFMEWLHGRVSAPGQELIEMAYLSRRPYKRLYTVSFNHEPKTYHLLQDERVRQPITDHFFAWARRKGVELEPHHLIWDVPPIYKTRNWETFPIKLATGIERPIHQESPVTEALGPAFQQGVRKIRLFSHPKLAQLAAAHPDERPLLKELM</sequence>
<dbReference type="AlphaFoldDB" id="A0A8A4TVE8"/>
<dbReference type="EMBL" id="CP071793">
    <property type="protein sequence ID" value="QTD53148.1"/>
    <property type="molecule type" value="Genomic_DNA"/>
</dbReference>
<dbReference type="InterPro" id="IPR045509">
    <property type="entry name" value="HD_assoc_2"/>
</dbReference>
<dbReference type="InterPro" id="IPR003607">
    <property type="entry name" value="HD/PDEase_dom"/>
</dbReference>
<gene>
    <name evidence="2" type="ORF">J3U87_11865</name>
</gene>
<feature type="domain" description="HD/PDEase" evidence="1">
    <location>
        <begin position="62"/>
        <end position="205"/>
    </location>
</feature>
<dbReference type="KEGG" id="scor:J3U87_11865"/>
<organism evidence="2 3">
    <name type="scientific">Sulfidibacter corallicola</name>
    <dbReference type="NCBI Taxonomy" id="2818388"/>
    <lineage>
        <taxon>Bacteria</taxon>
        <taxon>Pseudomonadati</taxon>
        <taxon>Acidobacteriota</taxon>
        <taxon>Holophagae</taxon>
        <taxon>Acanthopleuribacterales</taxon>
        <taxon>Acanthopleuribacteraceae</taxon>
        <taxon>Sulfidibacter</taxon>
    </lineage>
</organism>
<dbReference type="Pfam" id="PF19276">
    <property type="entry name" value="HD_assoc_2"/>
    <property type="match status" value="1"/>
</dbReference>
<dbReference type="Proteomes" id="UP000663929">
    <property type="component" value="Chromosome"/>
</dbReference>
<dbReference type="SMART" id="SM00471">
    <property type="entry name" value="HDc"/>
    <property type="match status" value="1"/>
</dbReference>
<dbReference type="InterPro" id="IPR050135">
    <property type="entry name" value="dGTPase-like"/>
</dbReference>
<evidence type="ECO:0000313" key="3">
    <source>
        <dbReference type="Proteomes" id="UP000663929"/>
    </source>
</evidence>